<dbReference type="Pfam" id="PF02518">
    <property type="entry name" value="HATPase_c"/>
    <property type="match status" value="1"/>
</dbReference>
<sequence>MGLPEVPRTIPAYGQPLAEWRNSLSGIGLLLCLIASLMLLAGCSPSPGNLPPAAHLTHAEVWSSPSTQWEPPHTLAESDDSVLASGTSWKTVALPDAKPRVIAGAANPESEPPQVLWYRMALPASALAETPQGPRLYIPRWQSVGTKALYVNGQLLWQSRGSRVWNSFNRPIWLDLGGATRPGEPAVLYVRAAMVEGVGGALSSVWVGPDEVLGNSWRVRNVLQVDLISMLRGAYLVLGLFSLAVWLIRKREASAYLLFFLISICQVFSSLHFLVDERGFGLPDDWFAWLTLAGSQGSLLCFFYVFCIFEQRQRPRQAKALLIYSLAVTLAAIPVWGPALTTMLPLLRFSLIPTFLLVMYVAVAGAWRRRTPGSFLLAGWMLISFPMGLHDLVLQNYQYIENIYLSSYIYLGIITLFLVIALNRYTSALHVAARASATLTERLAEQERILAITHERLREAERSQTLLNERQRVMRDMHDGVGSSLMSALRMVENPSTAHLDVAQVLRECIDDLKVSIDSLEPVDADLLALLANLRFRLGQRLESAGLKLHWAVQDLPPLPWLEAQNALHVLRILQEVLTNIVKHSSAREITVRTGQADWQGVPGVQVCIEDDGTPYTPPPPGERQPGRKGIGNIQARAEALGAHVQWHAKSTKGTEFTLWLPLERHQDHAVSDKS</sequence>
<dbReference type="InterPro" id="IPR036890">
    <property type="entry name" value="HATPase_C_sf"/>
</dbReference>
<dbReference type="Gene3D" id="3.30.565.10">
    <property type="entry name" value="Histidine kinase-like ATPase, C-terminal domain"/>
    <property type="match status" value="1"/>
</dbReference>
<dbReference type="PANTHER" id="PTHR24421">
    <property type="entry name" value="NITRATE/NITRITE SENSOR PROTEIN NARX-RELATED"/>
    <property type="match status" value="1"/>
</dbReference>
<name>A0ABV2Q4V7_9BURK</name>
<accession>A0ABV2Q4V7</accession>
<dbReference type="CDD" id="cd16917">
    <property type="entry name" value="HATPase_UhpB-NarQ-NarX-like"/>
    <property type="match status" value="1"/>
</dbReference>
<keyword evidence="2 6" id="KW-0418">Kinase</keyword>
<feature type="transmembrane region" description="Helical" evidence="4">
    <location>
        <begin position="227"/>
        <end position="248"/>
    </location>
</feature>
<keyword evidence="3" id="KW-0902">Two-component regulatory system</keyword>
<dbReference type="SUPFAM" id="SSF55874">
    <property type="entry name" value="ATPase domain of HSP90 chaperone/DNA topoisomerase II/histidine kinase"/>
    <property type="match status" value="1"/>
</dbReference>
<dbReference type="Pfam" id="PF07695">
    <property type="entry name" value="7TMR-DISM_7TM"/>
    <property type="match status" value="1"/>
</dbReference>
<evidence type="ECO:0000259" key="5">
    <source>
        <dbReference type="SMART" id="SM00387"/>
    </source>
</evidence>
<evidence type="ECO:0000256" key="4">
    <source>
        <dbReference type="SAM" id="Phobius"/>
    </source>
</evidence>
<feature type="transmembrane region" description="Helical" evidence="4">
    <location>
        <begin position="403"/>
        <end position="422"/>
    </location>
</feature>
<evidence type="ECO:0000313" key="7">
    <source>
        <dbReference type="Proteomes" id="UP001549320"/>
    </source>
</evidence>
<feature type="transmembrane region" description="Helical" evidence="4">
    <location>
        <begin position="346"/>
        <end position="367"/>
    </location>
</feature>
<keyword evidence="4" id="KW-0472">Membrane</keyword>
<dbReference type="Proteomes" id="UP001549320">
    <property type="component" value="Unassembled WGS sequence"/>
</dbReference>
<gene>
    <name evidence="6" type="ORF">ABIE13_001166</name>
</gene>
<dbReference type="InterPro" id="IPR003594">
    <property type="entry name" value="HATPase_dom"/>
</dbReference>
<organism evidence="6 7">
    <name type="scientific">Ottowia thiooxydans</name>
    <dbReference type="NCBI Taxonomy" id="219182"/>
    <lineage>
        <taxon>Bacteria</taxon>
        <taxon>Pseudomonadati</taxon>
        <taxon>Pseudomonadota</taxon>
        <taxon>Betaproteobacteria</taxon>
        <taxon>Burkholderiales</taxon>
        <taxon>Comamonadaceae</taxon>
        <taxon>Ottowia</taxon>
    </lineage>
</organism>
<reference evidence="6 7" key="1">
    <citation type="submission" date="2024-06" db="EMBL/GenBank/DDBJ databases">
        <title>Sorghum-associated microbial communities from plants grown in Nebraska, USA.</title>
        <authorList>
            <person name="Schachtman D."/>
        </authorList>
    </citation>
    <scope>NUCLEOTIDE SEQUENCE [LARGE SCALE GENOMIC DNA]</scope>
    <source>
        <strain evidence="6 7">2709</strain>
    </source>
</reference>
<feature type="transmembrane region" description="Helical" evidence="4">
    <location>
        <begin position="321"/>
        <end position="340"/>
    </location>
</feature>
<dbReference type="EMBL" id="JBEPSH010000002">
    <property type="protein sequence ID" value="MET4576066.1"/>
    <property type="molecule type" value="Genomic_DNA"/>
</dbReference>
<evidence type="ECO:0000256" key="2">
    <source>
        <dbReference type="ARBA" id="ARBA00022777"/>
    </source>
</evidence>
<keyword evidence="4" id="KW-1133">Transmembrane helix</keyword>
<feature type="transmembrane region" description="Helical" evidence="4">
    <location>
        <begin position="255"/>
        <end position="274"/>
    </location>
</feature>
<feature type="transmembrane region" description="Helical" evidence="4">
    <location>
        <begin position="286"/>
        <end position="309"/>
    </location>
</feature>
<keyword evidence="7" id="KW-1185">Reference proteome</keyword>
<dbReference type="InterPro" id="IPR011623">
    <property type="entry name" value="7TMR_DISM_rcpt_extracell_dom1"/>
</dbReference>
<keyword evidence="1" id="KW-0808">Transferase</keyword>
<feature type="domain" description="Histidine kinase/HSP90-like ATPase" evidence="5">
    <location>
        <begin position="565"/>
        <end position="665"/>
    </location>
</feature>
<dbReference type="GO" id="GO:0016301">
    <property type="term" value="F:kinase activity"/>
    <property type="evidence" value="ECO:0007669"/>
    <property type="project" value="UniProtKB-KW"/>
</dbReference>
<keyword evidence="4" id="KW-0812">Transmembrane</keyword>
<feature type="transmembrane region" description="Helical" evidence="4">
    <location>
        <begin position="374"/>
        <end position="397"/>
    </location>
</feature>
<dbReference type="RefSeq" id="WP_354441922.1">
    <property type="nucleotide sequence ID" value="NZ_JBEPSH010000002.1"/>
</dbReference>
<evidence type="ECO:0000313" key="6">
    <source>
        <dbReference type="EMBL" id="MET4576066.1"/>
    </source>
</evidence>
<evidence type="ECO:0000256" key="1">
    <source>
        <dbReference type="ARBA" id="ARBA00022679"/>
    </source>
</evidence>
<protein>
    <submittedName>
        <fullName evidence="6">Signal transduction histidine kinase</fullName>
    </submittedName>
</protein>
<dbReference type="SMART" id="SM00387">
    <property type="entry name" value="HATPase_c"/>
    <property type="match status" value="1"/>
</dbReference>
<comment type="caution">
    <text evidence="6">The sequence shown here is derived from an EMBL/GenBank/DDBJ whole genome shotgun (WGS) entry which is preliminary data.</text>
</comment>
<evidence type="ECO:0000256" key="3">
    <source>
        <dbReference type="ARBA" id="ARBA00023012"/>
    </source>
</evidence>
<dbReference type="InterPro" id="IPR050482">
    <property type="entry name" value="Sensor_HK_TwoCompSys"/>
</dbReference>
<proteinExistence type="predicted"/>